<dbReference type="EMBL" id="AP008231">
    <property type="protein sequence ID" value="BAD80013.1"/>
    <property type="molecule type" value="Genomic_DNA"/>
</dbReference>
<sequence>MACLSTPINRTAPTCALSIPSIAPNSIFCRLIWLPRSLRQNNSKKVVQMPNGNHRLNWHKTCCCNGRKQQFSICSCGYGAGQVGWLGLNNLRSPVRNSGLDA</sequence>
<organism evidence="1 2">
    <name type="scientific">Synechococcus sp. (strain ATCC 27144 / PCC 6301 / SAUG 1402/1)</name>
    <name type="common">Anacystis nidulans</name>
    <dbReference type="NCBI Taxonomy" id="269084"/>
    <lineage>
        <taxon>Bacteria</taxon>
        <taxon>Bacillati</taxon>
        <taxon>Cyanobacteriota</taxon>
        <taxon>Cyanophyceae</taxon>
        <taxon>Synechococcales</taxon>
        <taxon>Synechococcaceae</taxon>
        <taxon>Synechococcus</taxon>
    </lineage>
</organism>
<gene>
    <name evidence="1" type="ordered locus">syc1823_d</name>
</gene>
<evidence type="ECO:0000313" key="1">
    <source>
        <dbReference type="EMBL" id="BAD80013.1"/>
    </source>
</evidence>
<protein>
    <submittedName>
        <fullName evidence="1">Uncharacterized protein</fullName>
    </submittedName>
</protein>
<evidence type="ECO:0000313" key="2">
    <source>
        <dbReference type="Proteomes" id="UP000001175"/>
    </source>
</evidence>
<accession>A0A0H3K455</accession>
<dbReference type="AlphaFoldDB" id="A0A0H3K455"/>
<proteinExistence type="predicted"/>
<name>A0A0H3K455_SYNP6</name>
<dbReference type="KEGG" id="syc:syc1823_d"/>
<reference evidence="1 2" key="1">
    <citation type="journal article" date="2007" name="Photosyn. Res.">
        <title>Complete nucleotide sequence of the freshwater unicellular cyanobacterium Synechococcus elongatus PCC 6301 chromosome: gene content and organization.</title>
        <authorList>
            <person name="Sugita C."/>
            <person name="Ogata K."/>
            <person name="Shikata M."/>
            <person name="Jikuya H."/>
            <person name="Takano J."/>
            <person name="Furumichi M."/>
            <person name="Kanehisa M."/>
            <person name="Omata T."/>
            <person name="Sugiura M."/>
            <person name="Sugita M."/>
        </authorList>
    </citation>
    <scope>NUCLEOTIDE SEQUENCE [LARGE SCALE GENOMIC DNA]</scope>
    <source>
        <strain evidence="2">ATCC 27144 / PCC 6301 / SAUG 1402/1</strain>
    </source>
</reference>
<dbReference type="Proteomes" id="UP000001175">
    <property type="component" value="Chromosome"/>
</dbReference>